<sequence length="385" mass="42233">MNTQRWLSFSFLTFFFTWGIFLPYWTGFLTNDKGLSVKAASVVMGAGMVARSFATFLFFPYMTRKLSLIRAVQWTALISLLLAIMYLPNSPFAVLLLITILFSAVYPMILPAVESGASVLMQADRIHYGKSRSYGSIGYTVALLIVGAATAVWGEKSILLLMIAGLGFIVLFFSRPAPAILQSKPEYKSGSNVKTGLKSLFQSKGFAVVMLLAILLQGAHASYYNYGFIFLNDLGVNGFYIGIVLNIAILFEILFFAKADRLLSKVKVSTMFLVSAIGSTVRWVAIFLYPMTSVFIASQVLHALSFGVAHYAFIQYISTKLPNSHIAAAQGFYAAFAMSLSTAILTFPAGFLYDEVSPNAAFLGMTICSVPAIIIVLLTRKKLNY</sequence>
<evidence type="ECO:0000256" key="7">
    <source>
        <dbReference type="ARBA" id="ARBA00023136"/>
    </source>
</evidence>
<keyword evidence="3" id="KW-1003">Cell membrane</keyword>
<feature type="domain" description="Major facilitator superfamily associated" evidence="9">
    <location>
        <begin position="6"/>
        <end position="363"/>
    </location>
</feature>
<dbReference type="InterPro" id="IPR026032">
    <property type="entry name" value="HcaT-like"/>
</dbReference>
<dbReference type="PANTHER" id="PTHR23522:SF10">
    <property type="entry name" value="3-PHENYLPROPIONIC ACID TRANSPORTER-RELATED"/>
    <property type="match status" value="1"/>
</dbReference>
<evidence type="ECO:0000313" key="10">
    <source>
        <dbReference type="EMBL" id="MFD1203651.1"/>
    </source>
</evidence>
<keyword evidence="7 8" id="KW-0472">Membrane</keyword>
<feature type="transmembrane region" description="Helical" evidence="8">
    <location>
        <begin position="39"/>
        <end position="59"/>
    </location>
</feature>
<feature type="transmembrane region" description="Helical" evidence="8">
    <location>
        <begin position="7"/>
        <end position="27"/>
    </location>
</feature>
<feature type="transmembrane region" description="Helical" evidence="8">
    <location>
        <begin position="93"/>
        <end position="113"/>
    </location>
</feature>
<feature type="transmembrane region" description="Helical" evidence="8">
    <location>
        <begin position="134"/>
        <end position="152"/>
    </location>
</feature>
<evidence type="ECO:0000256" key="2">
    <source>
        <dbReference type="ARBA" id="ARBA00022448"/>
    </source>
</evidence>
<dbReference type="Pfam" id="PF12832">
    <property type="entry name" value="MFS_1_like"/>
    <property type="match status" value="1"/>
</dbReference>
<evidence type="ECO:0000259" key="9">
    <source>
        <dbReference type="Pfam" id="PF12832"/>
    </source>
</evidence>
<evidence type="ECO:0000256" key="1">
    <source>
        <dbReference type="ARBA" id="ARBA00004429"/>
    </source>
</evidence>
<feature type="transmembrane region" description="Helical" evidence="8">
    <location>
        <begin position="71"/>
        <end position="87"/>
    </location>
</feature>
<dbReference type="PIRSF" id="PIRSF004925">
    <property type="entry name" value="HcaT"/>
    <property type="match status" value="1"/>
</dbReference>
<comment type="caution">
    <text evidence="10">The sequence shown here is derived from an EMBL/GenBank/DDBJ whole genome shotgun (WGS) entry which is preliminary data.</text>
</comment>
<name>A0ABW3TSC3_9BACL</name>
<dbReference type="EMBL" id="JBHTLT010000002">
    <property type="protein sequence ID" value="MFD1203651.1"/>
    <property type="molecule type" value="Genomic_DNA"/>
</dbReference>
<evidence type="ECO:0000256" key="5">
    <source>
        <dbReference type="ARBA" id="ARBA00022692"/>
    </source>
</evidence>
<evidence type="ECO:0000256" key="8">
    <source>
        <dbReference type="SAM" id="Phobius"/>
    </source>
</evidence>
<dbReference type="PANTHER" id="PTHR23522">
    <property type="entry name" value="BLL5896 PROTEIN"/>
    <property type="match status" value="1"/>
</dbReference>
<evidence type="ECO:0000256" key="4">
    <source>
        <dbReference type="ARBA" id="ARBA00022519"/>
    </source>
</evidence>
<accession>A0ABW3TSC3</accession>
<keyword evidence="2" id="KW-0813">Transport</keyword>
<feature type="transmembrane region" description="Helical" evidence="8">
    <location>
        <begin position="206"/>
        <end position="226"/>
    </location>
</feature>
<gene>
    <name evidence="10" type="ORF">ACFQ38_00670</name>
</gene>
<feature type="transmembrane region" description="Helical" evidence="8">
    <location>
        <begin position="359"/>
        <end position="379"/>
    </location>
</feature>
<comment type="subcellular location">
    <subcellularLocation>
        <location evidence="1">Cell inner membrane</location>
        <topology evidence="1">Multi-pass membrane protein</topology>
    </subcellularLocation>
</comment>
<evidence type="ECO:0000256" key="3">
    <source>
        <dbReference type="ARBA" id="ARBA00022475"/>
    </source>
</evidence>
<dbReference type="Proteomes" id="UP001597231">
    <property type="component" value="Unassembled WGS sequence"/>
</dbReference>
<keyword evidence="6 8" id="KW-1133">Transmembrane helix</keyword>
<organism evidence="10 11">
    <name type="scientific">Sporosarcina contaminans</name>
    <dbReference type="NCBI Taxonomy" id="633403"/>
    <lineage>
        <taxon>Bacteria</taxon>
        <taxon>Bacillati</taxon>
        <taxon>Bacillota</taxon>
        <taxon>Bacilli</taxon>
        <taxon>Bacillales</taxon>
        <taxon>Caryophanaceae</taxon>
        <taxon>Sporosarcina</taxon>
    </lineage>
</organism>
<feature type="transmembrane region" description="Helical" evidence="8">
    <location>
        <begin position="326"/>
        <end position="353"/>
    </location>
</feature>
<evidence type="ECO:0000256" key="6">
    <source>
        <dbReference type="ARBA" id="ARBA00022989"/>
    </source>
</evidence>
<dbReference type="InterPro" id="IPR024989">
    <property type="entry name" value="MFS_assoc_dom"/>
</dbReference>
<feature type="transmembrane region" description="Helical" evidence="8">
    <location>
        <begin position="269"/>
        <end position="289"/>
    </location>
</feature>
<feature type="transmembrane region" description="Helical" evidence="8">
    <location>
        <begin position="238"/>
        <end position="257"/>
    </location>
</feature>
<feature type="transmembrane region" description="Helical" evidence="8">
    <location>
        <begin position="158"/>
        <end position="174"/>
    </location>
</feature>
<keyword evidence="11" id="KW-1185">Reference proteome</keyword>
<reference evidence="11" key="1">
    <citation type="journal article" date="2019" name="Int. J. Syst. Evol. Microbiol.">
        <title>The Global Catalogue of Microorganisms (GCM) 10K type strain sequencing project: providing services to taxonomists for standard genome sequencing and annotation.</title>
        <authorList>
            <consortium name="The Broad Institute Genomics Platform"/>
            <consortium name="The Broad Institute Genome Sequencing Center for Infectious Disease"/>
            <person name="Wu L."/>
            <person name="Ma J."/>
        </authorList>
    </citation>
    <scope>NUCLEOTIDE SEQUENCE [LARGE SCALE GENOMIC DNA]</scope>
    <source>
        <strain evidence="11">CCUG 53915</strain>
    </source>
</reference>
<dbReference type="InterPro" id="IPR036259">
    <property type="entry name" value="MFS_trans_sf"/>
</dbReference>
<protein>
    <submittedName>
        <fullName evidence="10">MFS transporter</fullName>
    </submittedName>
</protein>
<keyword evidence="4" id="KW-0997">Cell inner membrane</keyword>
<evidence type="ECO:0000313" key="11">
    <source>
        <dbReference type="Proteomes" id="UP001597231"/>
    </source>
</evidence>
<feature type="transmembrane region" description="Helical" evidence="8">
    <location>
        <begin position="295"/>
        <end position="314"/>
    </location>
</feature>
<dbReference type="Gene3D" id="1.20.1250.20">
    <property type="entry name" value="MFS general substrate transporter like domains"/>
    <property type="match status" value="2"/>
</dbReference>
<proteinExistence type="predicted"/>
<dbReference type="SUPFAM" id="SSF103473">
    <property type="entry name" value="MFS general substrate transporter"/>
    <property type="match status" value="1"/>
</dbReference>
<keyword evidence="5 8" id="KW-0812">Transmembrane</keyword>
<dbReference type="RefSeq" id="WP_381479523.1">
    <property type="nucleotide sequence ID" value="NZ_JBHTLT010000002.1"/>
</dbReference>